<dbReference type="KEGG" id="avt:NCTC3438_01355"/>
<organism evidence="1 2">
    <name type="scientific">Avibacterium volantium</name>
    <name type="common">Pasteurella volantium</name>
    <dbReference type="NCBI Taxonomy" id="762"/>
    <lineage>
        <taxon>Bacteria</taxon>
        <taxon>Pseudomonadati</taxon>
        <taxon>Pseudomonadota</taxon>
        <taxon>Gammaproteobacteria</taxon>
        <taxon>Pasteurellales</taxon>
        <taxon>Pasteurellaceae</taxon>
        <taxon>Avibacterium</taxon>
    </lineage>
</organism>
<proteinExistence type="predicted"/>
<evidence type="ECO:0000313" key="2">
    <source>
        <dbReference type="Proteomes" id="UP000268198"/>
    </source>
</evidence>
<evidence type="ECO:0000313" key="1">
    <source>
        <dbReference type="EMBL" id="VEB24129.1"/>
    </source>
</evidence>
<keyword evidence="2" id="KW-1185">Reference proteome</keyword>
<dbReference type="EMBL" id="LR134167">
    <property type="protein sequence ID" value="VEB24129.1"/>
    <property type="molecule type" value="Genomic_DNA"/>
</dbReference>
<reference evidence="1 2" key="1">
    <citation type="submission" date="2018-12" db="EMBL/GenBank/DDBJ databases">
        <authorList>
            <consortium name="Pathogen Informatics"/>
        </authorList>
    </citation>
    <scope>NUCLEOTIDE SEQUENCE [LARGE SCALE GENOMIC DNA]</scope>
    <source>
        <strain evidence="1 2">NCTC3438</strain>
    </source>
</reference>
<sequence length="38" mass="4477">MKEKKMTAVELKRKAMQASRLAYQQAKKNQELKAVERI</sequence>
<dbReference type="Proteomes" id="UP000268198">
    <property type="component" value="Chromosome"/>
</dbReference>
<protein>
    <submittedName>
        <fullName evidence="1">Uncharacterized protein</fullName>
    </submittedName>
</protein>
<dbReference type="AlphaFoldDB" id="A0A447SR92"/>
<accession>A0A447SR92</accession>
<gene>
    <name evidence="1" type="ORF">NCTC3438_01355</name>
</gene>
<name>A0A447SR92_AVIVO</name>